<dbReference type="Proteomes" id="UP000464787">
    <property type="component" value="Chromosome"/>
</dbReference>
<gene>
    <name evidence="2" type="ORF">GT347_13615</name>
</gene>
<evidence type="ECO:0000259" key="1">
    <source>
        <dbReference type="Pfam" id="PF07589"/>
    </source>
</evidence>
<organism evidence="2 3">
    <name type="scientific">Xylophilus rhododendri</name>
    <dbReference type="NCBI Taxonomy" id="2697032"/>
    <lineage>
        <taxon>Bacteria</taxon>
        <taxon>Pseudomonadati</taxon>
        <taxon>Pseudomonadota</taxon>
        <taxon>Betaproteobacteria</taxon>
        <taxon>Burkholderiales</taxon>
        <taxon>Xylophilus</taxon>
    </lineage>
</organism>
<proteinExistence type="predicted"/>
<sequence length="59" mass="6334">MITIGVANYMDDNAGSTLDVRNLVVAAVPEPESYAMLLAGLGCVGSIATRRRKRRHTTT</sequence>
<dbReference type="InterPro" id="IPR013424">
    <property type="entry name" value="Ice-binding_C"/>
</dbReference>
<dbReference type="Pfam" id="PF07589">
    <property type="entry name" value="PEP-CTERM"/>
    <property type="match status" value="1"/>
</dbReference>
<reference evidence="2 3" key="1">
    <citation type="submission" date="2020-01" db="EMBL/GenBank/DDBJ databases">
        <title>Genome sequencing of strain KACC 21265.</title>
        <authorList>
            <person name="Heo J."/>
            <person name="Kim S.-J."/>
            <person name="Kim J.-S."/>
            <person name="Hong S.-B."/>
            <person name="Kwon S.-W."/>
        </authorList>
    </citation>
    <scope>NUCLEOTIDE SEQUENCE [LARGE SCALE GENOMIC DNA]</scope>
    <source>
        <strain evidence="2 3">KACC 21265</strain>
    </source>
</reference>
<accession>A0A857JC11</accession>
<dbReference type="EMBL" id="CP047650">
    <property type="protein sequence ID" value="QHJ01541.1"/>
    <property type="molecule type" value="Genomic_DNA"/>
</dbReference>
<evidence type="ECO:0000313" key="2">
    <source>
        <dbReference type="EMBL" id="QHJ01541.1"/>
    </source>
</evidence>
<evidence type="ECO:0000313" key="3">
    <source>
        <dbReference type="Proteomes" id="UP000464787"/>
    </source>
</evidence>
<dbReference type="KEGG" id="xyk:GT347_13615"/>
<dbReference type="AlphaFoldDB" id="A0A857JC11"/>
<protein>
    <submittedName>
        <fullName evidence="2">PEP-CTERM sorting domain-containing protein</fullName>
    </submittedName>
</protein>
<dbReference type="NCBIfam" id="TIGR02595">
    <property type="entry name" value="PEP_CTERM"/>
    <property type="match status" value="1"/>
</dbReference>
<keyword evidence="3" id="KW-1185">Reference proteome</keyword>
<name>A0A857JC11_9BURK</name>
<feature type="domain" description="Ice-binding protein C-terminal" evidence="1">
    <location>
        <begin position="27"/>
        <end position="52"/>
    </location>
</feature>